<protein>
    <recommendedName>
        <fullName evidence="2">Core-binding (CB) domain-containing protein</fullName>
    </recommendedName>
</protein>
<dbReference type="Pfam" id="PF13495">
    <property type="entry name" value="Phage_int_SAM_4"/>
    <property type="match status" value="1"/>
</dbReference>
<comment type="caution">
    <text evidence="3">The sequence shown here is derived from an EMBL/GenBank/DDBJ whole genome shotgun (WGS) entry which is preliminary data.</text>
</comment>
<feature type="non-terminal residue" evidence="3">
    <location>
        <position position="46"/>
    </location>
</feature>
<sequence length="46" mass="5662">MKTRSPFLNYIADYMLVRQYSLRTVDTYLRWIASYIHFHNKRHPAS</sequence>
<gene>
    <name evidence="3" type="ORF">LCGC14_2761590</name>
</gene>
<dbReference type="PROSITE" id="PS51900">
    <property type="entry name" value="CB"/>
    <property type="match status" value="1"/>
</dbReference>
<name>A0A0F9BQE2_9ZZZZ</name>
<dbReference type="Gene3D" id="1.10.150.130">
    <property type="match status" value="1"/>
</dbReference>
<dbReference type="EMBL" id="LAZR01050771">
    <property type="protein sequence ID" value="KKK86601.1"/>
    <property type="molecule type" value="Genomic_DNA"/>
</dbReference>
<dbReference type="GO" id="GO:0003677">
    <property type="term" value="F:DNA binding"/>
    <property type="evidence" value="ECO:0007669"/>
    <property type="project" value="UniProtKB-KW"/>
</dbReference>
<dbReference type="InterPro" id="IPR010998">
    <property type="entry name" value="Integrase_recombinase_N"/>
</dbReference>
<evidence type="ECO:0000313" key="3">
    <source>
        <dbReference type="EMBL" id="KKK86601.1"/>
    </source>
</evidence>
<evidence type="ECO:0000256" key="1">
    <source>
        <dbReference type="ARBA" id="ARBA00023125"/>
    </source>
</evidence>
<organism evidence="3">
    <name type="scientific">marine sediment metagenome</name>
    <dbReference type="NCBI Taxonomy" id="412755"/>
    <lineage>
        <taxon>unclassified sequences</taxon>
        <taxon>metagenomes</taxon>
        <taxon>ecological metagenomes</taxon>
    </lineage>
</organism>
<keyword evidence="1" id="KW-0238">DNA-binding</keyword>
<reference evidence="3" key="1">
    <citation type="journal article" date="2015" name="Nature">
        <title>Complex archaea that bridge the gap between prokaryotes and eukaryotes.</title>
        <authorList>
            <person name="Spang A."/>
            <person name="Saw J.H."/>
            <person name="Jorgensen S.L."/>
            <person name="Zaremba-Niedzwiedzka K."/>
            <person name="Martijn J."/>
            <person name="Lind A.E."/>
            <person name="van Eijk R."/>
            <person name="Schleper C."/>
            <person name="Guy L."/>
            <person name="Ettema T.J."/>
        </authorList>
    </citation>
    <scope>NUCLEOTIDE SEQUENCE</scope>
</reference>
<proteinExistence type="predicted"/>
<dbReference type="InterPro" id="IPR004107">
    <property type="entry name" value="Integrase_SAM-like_N"/>
</dbReference>
<dbReference type="InterPro" id="IPR044068">
    <property type="entry name" value="CB"/>
</dbReference>
<feature type="domain" description="Core-binding (CB)" evidence="2">
    <location>
        <begin position="1"/>
        <end position="46"/>
    </location>
</feature>
<accession>A0A0F9BQE2</accession>
<evidence type="ECO:0000259" key="2">
    <source>
        <dbReference type="PROSITE" id="PS51900"/>
    </source>
</evidence>
<dbReference type="GO" id="GO:0015074">
    <property type="term" value="P:DNA integration"/>
    <property type="evidence" value="ECO:0007669"/>
    <property type="project" value="InterPro"/>
</dbReference>
<dbReference type="AlphaFoldDB" id="A0A0F9BQE2"/>